<reference evidence="2" key="1">
    <citation type="submission" date="2020-11" db="EMBL/GenBank/DDBJ databases">
        <authorList>
            <person name="Tran Van P."/>
        </authorList>
    </citation>
    <scope>NUCLEOTIDE SEQUENCE</scope>
</reference>
<dbReference type="EMBL" id="OC316539">
    <property type="protein sequence ID" value="CAD7392406.1"/>
    <property type="molecule type" value="Genomic_DNA"/>
</dbReference>
<dbReference type="Gene3D" id="3.30.160.60">
    <property type="entry name" value="Classic Zinc Finger"/>
    <property type="match status" value="1"/>
</dbReference>
<dbReference type="Pfam" id="PF12874">
    <property type="entry name" value="zf-met"/>
    <property type="match status" value="1"/>
</dbReference>
<dbReference type="InterPro" id="IPR013087">
    <property type="entry name" value="Znf_C2H2_type"/>
</dbReference>
<organism evidence="2">
    <name type="scientific">Timema cristinae</name>
    <name type="common">Walking stick</name>
    <dbReference type="NCBI Taxonomy" id="61476"/>
    <lineage>
        <taxon>Eukaryota</taxon>
        <taxon>Metazoa</taxon>
        <taxon>Ecdysozoa</taxon>
        <taxon>Arthropoda</taxon>
        <taxon>Hexapoda</taxon>
        <taxon>Insecta</taxon>
        <taxon>Pterygota</taxon>
        <taxon>Neoptera</taxon>
        <taxon>Polyneoptera</taxon>
        <taxon>Phasmatodea</taxon>
        <taxon>Timematodea</taxon>
        <taxon>Timematoidea</taxon>
        <taxon>Timematidae</taxon>
        <taxon>Timema</taxon>
    </lineage>
</organism>
<proteinExistence type="predicted"/>
<sequence length="84" mass="9275">MRHVFLAEGLRVQLGKVKSQEILKILETSGQSFTRDQETKILKCEICEVVVNSSQQLQTHLAGACTAYTPPFPLTTPTTTTTLP</sequence>
<dbReference type="InterPro" id="IPR036236">
    <property type="entry name" value="Znf_C2H2_sf"/>
</dbReference>
<dbReference type="SUPFAM" id="SSF57667">
    <property type="entry name" value="beta-beta-alpha zinc fingers"/>
    <property type="match status" value="1"/>
</dbReference>
<evidence type="ECO:0000259" key="1">
    <source>
        <dbReference type="Pfam" id="PF12874"/>
    </source>
</evidence>
<feature type="domain" description="C2H2-type" evidence="1">
    <location>
        <begin position="44"/>
        <end position="63"/>
    </location>
</feature>
<dbReference type="AlphaFoldDB" id="A0A7R9CB11"/>
<gene>
    <name evidence="2" type="ORF">TCEB3V08_LOCUS430</name>
</gene>
<protein>
    <recommendedName>
        <fullName evidence="1">C2H2-type domain-containing protein</fullName>
    </recommendedName>
</protein>
<accession>A0A7R9CB11</accession>
<evidence type="ECO:0000313" key="2">
    <source>
        <dbReference type="EMBL" id="CAD7392406.1"/>
    </source>
</evidence>
<name>A0A7R9CB11_TIMCR</name>